<proteinExistence type="inferred from homology"/>
<feature type="domain" description="SUF system FeS cluster assembly SufBD core" evidence="2">
    <location>
        <begin position="211"/>
        <end position="445"/>
    </location>
</feature>
<name>A0A2M7H3Z4_9BACT</name>
<dbReference type="InterPro" id="IPR010231">
    <property type="entry name" value="SUF_FeS_clus_asmbl_SufB"/>
</dbReference>
<dbReference type="InterPro" id="IPR037284">
    <property type="entry name" value="SUF_FeS_clus_asmbl_SufBD_sf"/>
</dbReference>
<dbReference type="InterPro" id="IPR055346">
    <property type="entry name" value="Fe-S_cluster_assembly_SufBD"/>
</dbReference>
<organism evidence="4 5">
    <name type="scientific">Candidatus Kerfeldbacteria bacterium CG15_BIG_FIL_POST_REV_8_21_14_020_45_12</name>
    <dbReference type="NCBI Taxonomy" id="2014247"/>
    <lineage>
        <taxon>Bacteria</taxon>
        <taxon>Candidatus Kerfeldiibacteriota</taxon>
    </lineage>
</organism>
<sequence length="474" mass="52631">MADTNKQGGIFSGLDRETFEHRNQSDYATAAQRGITESLVRKISANKNEPDWMLDIRLEGLRLFQEKPLPTWGPDLSKLNFDEIIYYAAPDEIVEGNKSWEDVPTDVKETFERLGIPEAERKVLAGVGAQYESETVYHRLREEWESLGVIFEDMDIAVQRYPEIVQKYFMKKCVPPSDHKFAALHAAVWSGGTFLYVPAGVKVTQPLQAYFRMNAKNMGQFEHTLMIIEEGAEAHYIEGCSAPKYGANSLHAGCVEIFVKKSGHFRYSSVENWSADTYNLNTKRSIVEEDGHMEWVGGNMGSGVTMLYPCSILIGRRAHADHLGIAFAGAGQIQDTGAKVFHSASETTSNIVMKSLSKDGGASIYRGLIQVASHANDVVSNVKCDALILDDHSKSDTVPQMKIQNNTASIAHEASAGRISTEDIFYLQTRGLTEDEATAMVVNGFIEPIVKELPLEYAVEMNRLIELEMEGSVG</sequence>
<reference evidence="4 5" key="1">
    <citation type="submission" date="2017-09" db="EMBL/GenBank/DDBJ databases">
        <title>Depth-based differentiation of microbial function through sediment-hosted aquifers and enrichment of novel symbionts in the deep terrestrial subsurface.</title>
        <authorList>
            <person name="Probst A.J."/>
            <person name="Ladd B."/>
            <person name="Jarett J.K."/>
            <person name="Geller-Mcgrath D.E."/>
            <person name="Sieber C.M."/>
            <person name="Emerson J.B."/>
            <person name="Anantharaman K."/>
            <person name="Thomas B.C."/>
            <person name="Malmstrom R."/>
            <person name="Stieglmeier M."/>
            <person name="Klingl A."/>
            <person name="Woyke T."/>
            <person name="Ryan C.M."/>
            <person name="Banfield J.F."/>
        </authorList>
    </citation>
    <scope>NUCLEOTIDE SEQUENCE [LARGE SCALE GENOMIC DNA]</scope>
    <source>
        <strain evidence="4">CG15_BIG_FIL_POST_REV_8_21_14_020_45_12</strain>
    </source>
</reference>
<evidence type="ECO:0000256" key="1">
    <source>
        <dbReference type="ARBA" id="ARBA00043967"/>
    </source>
</evidence>
<dbReference type="PANTHER" id="PTHR30508:SF1">
    <property type="entry name" value="UPF0051 PROTEIN ABCI8, CHLOROPLASTIC-RELATED"/>
    <property type="match status" value="1"/>
</dbReference>
<dbReference type="PANTHER" id="PTHR30508">
    <property type="entry name" value="FES CLUSTER ASSEMBLY PROTEIN SUF"/>
    <property type="match status" value="1"/>
</dbReference>
<feature type="domain" description="SUF system FeS cluster assembly SufBD N-terminal" evidence="3">
    <location>
        <begin position="116"/>
        <end position="208"/>
    </location>
</feature>
<dbReference type="InterPro" id="IPR045595">
    <property type="entry name" value="SufBD_N"/>
</dbReference>
<accession>A0A2M7H3Z4</accession>
<evidence type="ECO:0000313" key="5">
    <source>
        <dbReference type="Proteomes" id="UP000230292"/>
    </source>
</evidence>
<dbReference type="NCBIfam" id="TIGR01980">
    <property type="entry name" value="sufB"/>
    <property type="match status" value="1"/>
</dbReference>
<comment type="caution">
    <text evidence="4">The sequence shown here is derived from an EMBL/GenBank/DDBJ whole genome shotgun (WGS) entry which is preliminary data.</text>
</comment>
<protein>
    <submittedName>
        <fullName evidence="4">Fe-S cluster assembly protein SufB</fullName>
    </submittedName>
</protein>
<dbReference type="Proteomes" id="UP000230292">
    <property type="component" value="Unassembled WGS sequence"/>
</dbReference>
<dbReference type="SUPFAM" id="SSF101960">
    <property type="entry name" value="Stabilizer of iron transporter SufD"/>
    <property type="match status" value="1"/>
</dbReference>
<evidence type="ECO:0000313" key="4">
    <source>
        <dbReference type="EMBL" id="PIW36939.1"/>
    </source>
</evidence>
<comment type="similarity">
    <text evidence="1">Belongs to the iron-sulfur cluster assembly SufBD family.</text>
</comment>
<dbReference type="InterPro" id="IPR000825">
    <property type="entry name" value="SUF_FeS_clus_asmbl_SufBD_core"/>
</dbReference>
<gene>
    <name evidence="4" type="primary">sufB</name>
    <name evidence="4" type="ORF">COW24_03200</name>
</gene>
<dbReference type="EMBL" id="PFGC01000037">
    <property type="protein sequence ID" value="PIW36939.1"/>
    <property type="molecule type" value="Genomic_DNA"/>
</dbReference>
<evidence type="ECO:0000259" key="3">
    <source>
        <dbReference type="Pfam" id="PF19295"/>
    </source>
</evidence>
<dbReference type="AlphaFoldDB" id="A0A2M7H3Z4"/>
<dbReference type="GO" id="GO:0016226">
    <property type="term" value="P:iron-sulfur cluster assembly"/>
    <property type="evidence" value="ECO:0007669"/>
    <property type="project" value="InterPro"/>
</dbReference>
<dbReference type="Pfam" id="PF01458">
    <property type="entry name" value="SUFBD_core"/>
    <property type="match status" value="1"/>
</dbReference>
<evidence type="ECO:0000259" key="2">
    <source>
        <dbReference type="Pfam" id="PF01458"/>
    </source>
</evidence>
<dbReference type="Pfam" id="PF19295">
    <property type="entry name" value="SufBD_N"/>
    <property type="match status" value="1"/>
</dbReference>